<evidence type="ECO:0000256" key="8">
    <source>
        <dbReference type="ARBA" id="ARBA00022806"/>
    </source>
</evidence>
<dbReference type="SMART" id="SM00490">
    <property type="entry name" value="HELICc"/>
    <property type="match status" value="1"/>
</dbReference>
<dbReference type="Pfam" id="PF08320">
    <property type="entry name" value="PIG-X"/>
    <property type="match status" value="1"/>
</dbReference>
<dbReference type="OrthoDB" id="3370at2759"/>
<dbReference type="Pfam" id="PF00270">
    <property type="entry name" value="DEAD"/>
    <property type="match status" value="1"/>
</dbReference>
<dbReference type="AlphaFoldDB" id="A0A0R3S946"/>
<evidence type="ECO:0000313" key="22">
    <source>
        <dbReference type="WBParaSite" id="HDID_0000073601-mRNA-1"/>
    </source>
</evidence>
<dbReference type="PANTHER" id="PTHR24031">
    <property type="entry name" value="RNA HELICASE"/>
    <property type="match status" value="1"/>
</dbReference>
<accession>A0A0R3S946</accession>
<dbReference type="WBParaSite" id="HDID_0000073601-mRNA-1">
    <property type="protein sequence ID" value="HDID_0000073601-mRNA-1"/>
    <property type="gene ID" value="HDID_0000073601"/>
</dbReference>
<dbReference type="GO" id="GO:0003723">
    <property type="term" value="F:RNA binding"/>
    <property type="evidence" value="ECO:0007669"/>
    <property type="project" value="UniProtKB-UniRule"/>
</dbReference>
<evidence type="ECO:0000256" key="5">
    <source>
        <dbReference type="ARBA" id="ARBA00022692"/>
    </source>
</evidence>
<evidence type="ECO:0000256" key="13">
    <source>
        <dbReference type="ARBA" id="ARBA00023136"/>
    </source>
</evidence>
<dbReference type="Proteomes" id="UP000274504">
    <property type="component" value="Unassembled WGS sequence"/>
</dbReference>
<feature type="domain" description="Helicase C-terminal" evidence="19">
    <location>
        <begin position="367"/>
        <end position="528"/>
    </location>
</feature>
<comment type="similarity">
    <text evidence="15">Belongs to the DEAD box helicase family.</text>
</comment>
<gene>
    <name evidence="20" type="ORF">HDID_LOCUS737</name>
</gene>
<dbReference type="EC" id="3.6.4.13" evidence="15"/>
<protein>
    <recommendedName>
        <fullName evidence="15">ATP-dependent RNA helicase</fullName>
        <ecNumber evidence="15">3.6.4.13</ecNumber>
    </recommendedName>
</protein>
<evidence type="ECO:0000259" key="18">
    <source>
        <dbReference type="PROSITE" id="PS51192"/>
    </source>
</evidence>
<comment type="function">
    <text evidence="15">RNA helicase.</text>
</comment>
<dbReference type="EMBL" id="UYSG01000105">
    <property type="protein sequence ID" value="VDL17736.1"/>
    <property type="molecule type" value="Genomic_DNA"/>
</dbReference>
<feature type="region of interest" description="Disordered" evidence="16">
    <location>
        <begin position="556"/>
        <end position="585"/>
    </location>
</feature>
<keyword evidence="10 15" id="KW-0067">ATP-binding</keyword>
<comment type="pathway">
    <text evidence="2">Glycolipid biosynthesis; glycosylphosphatidylinositol-anchor biosynthesis.</text>
</comment>
<keyword evidence="5 17" id="KW-0812">Transmembrane</keyword>
<evidence type="ECO:0000256" key="7">
    <source>
        <dbReference type="ARBA" id="ARBA00022801"/>
    </source>
</evidence>
<dbReference type="SUPFAM" id="SSF52540">
    <property type="entry name" value="P-loop containing nucleoside triphosphate hydrolases"/>
    <property type="match status" value="1"/>
</dbReference>
<evidence type="ECO:0000256" key="4">
    <source>
        <dbReference type="ARBA" id="ARBA00022502"/>
    </source>
</evidence>
<name>A0A0R3S946_HYMDI</name>
<feature type="compositionally biased region" description="Basic and acidic residues" evidence="16">
    <location>
        <begin position="337"/>
        <end position="352"/>
    </location>
</feature>
<keyword evidence="4" id="KW-0337">GPI-anchor biosynthesis</keyword>
<evidence type="ECO:0000313" key="21">
    <source>
        <dbReference type="Proteomes" id="UP000274504"/>
    </source>
</evidence>
<keyword evidence="11 15" id="KW-0694">RNA-binding</keyword>
<sequence length="826" mass="92890">MDTNESEIAKKSKSTDRDNVVGGFTIVRDKLRYKRPKVKQVLPYWITNPIKCSNVLEKGVKVKEFDRFDHVLRKNLKHMGIKRLFPSKSQSYVGQPRDICISAPTGSGKTLSYALPILQLLKTCEMKVIRSVVILPVRDLAKQVAGTFRFLAENISLRVVLLTGEESFTSEQEDIFKKQDDHVLLPDIIVCTPGRLVDHIYNTPNFCLEHVRFLVIDEADRIIAEEKQDWFNIFESAVYGAANLSNSKAKLRRSFPLPTIESQTATTPFTLQKILLSATLTHDPEPLKRFRLNFPRLFLAIGRPEELITNGLLKEGNQFKELFPTSSEENKYASQNQEKEGLSETKESKSEPLDGAGGVGVFSTPSGLKEFFVELVERQRPIFLVHLVRKLGHERILCFTNSREESKRLATLLNYFEGIKAGALNAGMPLQKRTRLLCAFANGEYQLLICTDAVARGIDVKNISCVVSYKAPQSVKTYVHRIGRTARAGKSGEAYTLLNHNQIRHFKSSLKLVGKHARNFPIHSSKLRPYEKDYKAALAELEKEYKAKPKDAFGVTKRVEEENGKRKRPLNEKDSREAKKPNLKAGEEITMSQDDEKLMGVQYLTIFLFFVAALANDISNVAQSYSGCELVQKGFHLKLRCSLTPGRSGSFDACYLGVDITKGTFVNPHEVSDKLPELRFTITRRASQNKGRLFGLFPFEKQAEYESTQEIAINASEVDIEAPCWKSEPSRWKFSFDSHSNAYGSDAAAIELSIPLHLRYSFPSRNGKPKSGFIAKAFSEQCEALSSELGVFSGIYHIGCSSDLLLVLPLTIILLVIGIVVLALHH</sequence>
<evidence type="ECO:0000256" key="14">
    <source>
        <dbReference type="ARBA" id="ARBA00023180"/>
    </source>
</evidence>
<comment type="subcellular location">
    <subcellularLocation>
        <location evidence="1">Endoplasmic reticulum membrane</location>
        <topology evidence="1">Single-pass membrane protein</topology>
    </subcellularLocation>
</comment>
<evidence type="ECO:0000256" key="2">
    <source>
        <dbReference type="ARBA" id="ARBA00004687"/>
    </source>
</evidence>
<dbReference type="GO" id="GO:0005524">
    <property type="term" value="F:ATP binding"/>
    <property type="evidence" value="ECO:0007669"/>
    <property type="project" value="UniProtKB-UniRule"/>
</dbReference>
<dbReference type="InterPro" id="IPR000629">
    <property type="entry name" value="RNA-helicase_DEAD-box_CS"/>
</dbReference>
<dbReference type="PROSITE" id="PS00039">
    <property type="entry name" value="DEAD_ATP_HELICASE"/>
    <property type="match status" value="1"/>
</dbReference>
<proteinExistence type="inferred from homology"/>
<evidence type="ECO:0000313" key="20">
    <source>
        <dbReference type="EMBL" id="VDL17736.1"/>
    </source>
</evidence>
<keyword evidence="14" id="KW-0325">Glycoprotein</keyword>
<dbReference type="UniPathway" id="UPA00196"/>
<evidence type="ECO:0000256" key="16">
    <source>
        <dbReference type="SAM" id="MobiDB-lite"/>
    </source>
</evidence>
<evidence type="ECO:0000256" key="11">
    <source>
        <dbReference type="ARBA" id="ARBA00022884"/>
    </source>
</evidence>
<comment type="similarity">
    <text evidence="3">Belongs to the PIGX family.</text>
</comment>
<evidence type="ECO:0000256" key="10">
    <source>
        <dbReference type="ARBA" id="ARBA00022840"/>
    </source>
</evidence>
<dbReference type="InterPro" id="IPR027417">
    <property type="entry name" value="P-loop_NTPase"/>
</dbReference>
<feature type="compositionally biased region" description="Basic and acidic residues" evidence="16">
    <location>
        <begin position="556"/>
        <end position="580"/>
    </location>
</feature>
<evidence type="ECO:0000256" key="12">
    <source>
        <dbReference type="ARBA" id="ARBA00022989"/>
    </source>
</evidence>
<dbReference type="PROSITE" id="PS51192">
    <property type="entry name" value="HELICASE_ATP_BIND_1"/>
    <property type="match status" value="1"/>
</dbReference>
<reference evidence="20 21" key="2">
    <citation type="submission" date="2018-11" db="EMBL/GenBank/DDBJ databases">
        <authorList>
            <consortium name="Pathogen Informatics"/>
        </authorList>
    </citation>
    <scope>NUCLEOTIDE SEQUENCE [LARGE SCALE GENOMIC DNA]</scope>
</reference>
<dbReference type="GO" id="GO:0003724">
    <property type="term" value="F:RNA helicase activity"/>
    <property type="evidence" value="ECO:0007669"/>
    <property type="project" value="UniProtKB-EC"/>
</dbReference>
<feature type="region of interest" description="Disordered" evidence="16">
    <location>
        <begin position="324"/>
        <end position="358"/>
    </location>
</feature>
<keyword evidence="12 17" id="KW-1133">Transmembrane helix</keyword>
<dbReference type="InterPro" id="IPR013233">
    <property type="entry name" value="PIG-X/PBN1"/>
</dbReference>
<evidence type="ECO:0000259" key="19">
    <source>
        <dbReference type="PROSITE" id="PS51194"/>
    </source>
</evidence>
<feature type="compositionally biased region" description="Polar residues" evidence="16">
    <location>
        <begin position="324"/>
        <end position="336"/>
    </location>
</feature>
<dbReference type="GO" id="GO:0006506">
    <property type="term" value="P:GPI anchor biosynthetic process"/>
    <property type="evidence" value="ECO:0007669"/>
    <property type="project" value="UniProtKB-UniPathway"/>
</dbReference>
<evidence type="ECO:0000256" key="9">
    <source>
        <dbReference type="ARBA" id="ARBA00022824"/>
    </source>
</evidence>
<keyword evidence="9" id="KW-0256">Endoplasmic reticulum</keyword>
<keyword evidence="13 17" id="KW-0472">Membrane</keyword>
<dbReference type="SMART" id="SM00487">
    <property type="entry name" value="DEXDc"/>
    <property type="match status" value="1"/>
</dbReference>
<dbReference type="CDD" id="cd17956">
    <property type="entry name" value="DEADc_DDX51"/>
    <property type="match status" value="1"/>
</dbReference>
<reference evidence="22" key="1">
    <citation type="submission" date="2017-02" db="UniProtKB">
        <authorList>
            <consortium name="WormBaseParasite"/>
        </authorList>
    </citation>
    <scope>IDENTIFICATION</scope>
</reference>
<dbReference type="CDD" id="cd18787">
    <property type="entry name" value="SF2_C_DEAD"/>
    <property type="match status" value="1"/>
</dbReference>
<dbReference type="GO" id="GO:0005789">
    <property type="term" value="C:endoplasmic reticulum membrane"/>
    <property type="evidence" value="ECO:0007669"/>
    <property type="project" value="UniProtKB-SubCell"/>
</dbReference>
<organism evidence="22">
    <name type="scientific">Hymenolepis diminuta</name>
    <name type="common">Rat tapeworm</name>
    <dbReference type="NCBI Taxonomy" id="6216"/>
    <lineage>
        <taxon>Eukaryota</taxon>
        <taxon>Metazoa</taxon>
        <taxon>Spiralia</taxon>
        <taxon>Lophotrochozoa</taxon>
        <taxon>Platyhelminthes</taxon>
        <taxon>Cestoda</taxon>
        <taxon>Eucestoda</taxon>
        <taxon>Cyclophyllidea</taxon>
        <taxon>Hymenolepididae</taxon>
        <taxon>Hymenolepis</taxon>
    </lineage>
</organism>
<dbReference type="GO" id="GO:0016787">
    <property type="term" value="F:hydrolase activity"/>
    <property type="evidence" value="ECO:0007669"/>
    <property type="project" value="UniProtKB-KW"/>
</dbReference>
<feature type="domain" description="Helicase ATP-binding" evidence="18">
    <location>
        <begin position="90"/>
        <end position="298"/>
    </location>
</feature>
<evidence type="ECO:0000256" key="1">
    <source>
        <dbReference type="ARBA" id="ARBA00004389"/>
    </source>
</evidence>
<evidence type="ECO:0000256" key="3">
    <source>
        <dbReference type="ARBA" id="ARBA00010345"/>
    </source>
</evidence>
<keyword evidence="7 15" id="KW-0378">Hydrolase</keyword>
<dbReference type="Gene3D" id="3.40.50.300">
    <property type="entry name" value="P-loop containing nucleotide triphosphate hydrolases"/>
    <property type="match status" value="2"/>
</dbReference>
<keyword evidence="6 15" id="KW-0547">Nucleotide-binding</keyword>
<keyword evidence="8 15" id="KW-0347">Helicase</keyword>
<dbReference type="STRING" id="6216.A0A0R3S946"/>
<feature type="transmembrane region" description="Helical" evidence="17">
    <location>
        <begin position="804"/>
        <end position="824"/>
    </location>
</feature>
<dbReference type="InterPro" id="IPR011545">
    <property type="entry name" value="DEAD/DEAH_box_helicase_dom"/>
</dbReference>
<evidence type="ECO:0000256" key="17">
    <source>
        <dbReference type="SAM" id="Phobius"/>
    </source>
</evidence>
<dbReference type="Pfam" id="PF00271">
    <property type="entry name" value="Helicase_C"/>
    <property type="match status" value="1"/>
</dbReference>
<dbReference type="InterPro" id="IPR001650">
    <property type="entry name" value="Helicase_C-like"/>
</dbReference>
<dbReference type="PROSITE" id="PS51194">
    <property type="entry name" value="HELICASE_CTER"/>
    <property type="match status" value="1"/>
</dbReference>
<dbReference type="InterPro" id="IPR014001">
    <property type="entry name" value="Helicase_ATP-bd"/>
</dbReference>
<comment type="domain">
    <text evidence="15">The Q motif is unique to and characteristic of the DEAD box family of RNA helicases and controls ATP binding and hydrolysis.</text>
</comment>
<evidence type="ECO:0000256" key="15">
    <source>
        <dbReference type="RuleBase" id="RU365068"/>
    </source>
</evidence>
<comment type="catalytic activity">
    <reaction evidence="15">
        <text>ATP + H2O = ADP + phosphate + H(+)</text>
        <dbReference type="Rhea" id="RHEA:13065"/>
        <dbReference type="ChEBI" id="CHEBI:15377"/>
        <dbReference type="ChEBI" id="CHEBI:15378"/>
        <dbReference type="ChEBI" id="CHEBI:30616"/>
        <dbReference type="ChEBI" id="CHEBI:43474"/>
        <dbReference type="ChEBI" id="CHEBI:456216"/>
        <dbReference type="EC" id="3.6.4.13"/>
    </reaction>
</comment>
<evidence type="ECO:0000256" key="6">
    <source>
        <dbReference type="ARBA" id="ARBA00022741"/>
    </source>
</evidence>